<keyword evidence="2" id="KW-0808">Transferase</keyword>
<dbReference type="Proteomes" id="UP000029481">
    <property type="component" value="Chromosome"/>
</dbReference>
<evidence type="ECO:0000259" key="1">
    <source>
        <dbReference type="PROSITE" id="PS51186"/>
    </source>
</evidence>
<sequence>MLTIKRITDRSSPYFESVDELYESAFPRHEKRQPAAKISALANPNYSLQAWFDGEQFVGMIGAWDFDDYAYIEHLAVNDQLRAQGYGKRMLSQFLQLYPQTILEIDPLTTEIAHKRLRFYQSLGFSENAYPHFHPTYHADIPDHQLIVLSYPQPIDEVRYQRFFDDLCRVVMERSV</sequence>
<keyword evidence="2" id="KW-0012">Acyltransferase</keyword>
<dbReference type="Pfam" id="PF00583">
    <property type="entry name" value="Acetyltransf_1"/>
    <property type="match status" value="1"/>
</dbReference>
<dbReference type="CDD" id="cd04301">
    <property type="entry name" value="NAT_SF"/>
    <property type="match status" value="1"/>
</dbReference>
<gene>
    <name evidence="2" type="ORF">JT31_10430</name>
</gene>
<organism evidence="2 3">
    <name type="scientific">Cedecea neteri</name>
    <dbReference type="NCBI Taxonomy" id="158822"/>
    <lineage>
        <taxon>Bacteria</taxon>
        <taxon>Pseudomonadati</taxon>
        <taxon>Pseudomonadota</taxon>
        <taxon>Gammaproteobacteria</taxon>
        <taxon>Enterobacterales</taxon>
        <taxon>Enterobacteriaceae</taxon>
        <taxon>Cedecea</taxon>
    </lineage>
</organism>
<proteinExistence type="predicted"/>
<dbReference type="AlphaFoldDB" id="A0A089Q1C5"/>
<dbReference type="Gene3D" id="3.40.630.30">
    <property type="match status" value="1"/>
</dbReference>
<dbReference type="RefSeq" id="WP_038476377.1">
    <property type="nucleotide sequence ID" value="NZ_CP009451.1"/>
</dbReference>
<dbReference type="KEGG" id="cnt:JT31_10430"/>
<protein>
    <submittedName>
        <fullName evidence="2">Acyltransferase</fullName>
    </submittedName>
</protein>
<dbReference type="OrthoDB" id="9127144at2"/>
<name>A0A089Q1C5_9ENTR</name>
<accession>A0A089Q1C5</accession>
<dbReference type="PROSITE" id="PS51186">
    <property type="entry name" value="GNAT"/>
    <property type="match status" value="1"/>
</dbReference>
<keyword evidence="3" id="KW-1185">Reference proteome</keyword>
<dbReference type="EMBL" id="CP009451">
    <property type="protein sequence ID" value="AIR05016.1"/>
    <property type="molecule type" value="Genomic_DNA"/>
</dbReference>
<dbReference type="InterPro" id="IPR016181">
    <property type="entry name" value="Acyl_CoA_acyltransferase"/>
</dbReference>
<dbReference type="SUPFAM" id="SSF55729">
    <property type="entry name" value="Acyl-CoA N-acyltransferases (Nat)"/>
    <property type="match status" value="1"/>
</dbReference>
<feature type="domain" description="N-acetyltransferase" evidence="1">
    <location>
        <begin position="2"/>
        <end position="156"/>
    </location>
</feature>
<dbReference type="GO" id="GO:0016747">
    <property type="term" value="F:acyltransferase activity, transferring groups other than amino-acyl groups"/>
    <property type="evidence" value="ECO:0007669"/>
    <property type="project" value="InterPro"/>
</dbReference>
<reference evidence="2 3" key="1">
    <citation type="submission" date="2014-09" db="EMBL/GenBank/DDBJ databases">
        <title>Cedecea neteri SSMD04 Genome Sequencing.</title>
        <authorList>
            <person name="Tan J.-Y."/>
        </authorList>
    </citation>
    <scope>NUCLEOTIDE SEQUENCE [LARGE SCALE GENOMIC DNA]</scope>
    <source>
        <strain evidence="2 3">SSMD04</strain>
    </source>
</reference>
<evidence type="ECO:0000313" key="2">
    <source>
        <dbReference type="EMBL" id="AIR05016.1"/>
    </source>
</evidence>
<evidence type="ECO:0000313" key="3">
    <source>
        <dbReference type="Proteomes" id="UP000029481"/>
    </source>
</evidence>
<dbReference type="InterPro" id="IPR000182">
    <property type="entry name" value="GNAT_dom"/>
</dbReference>